<accession>A0AAV8XR21</accession>
<keyword evidence="2" id="KW-1185">Reference proteome</keyword>
<organism evidence="1 2">
    <name type="scientific">Aromia moschata</name>
    <dbReference type="NCBI Taxonomy" id="1265417"/>
    <lineage>
        <taxon>Eukaryota</taxon>
        <taxon>Metazoa</taxon>
        <taxon>Ecdysozoa</taxon>
        <taxon>Arthropoda</taxon>
        <taxon>Hexapoda</taxon>
        <taxon>Insecta</taxon>
        <taxon>Pterygota</taxon>
        <taxon>Neoptera</taxon>
        <taxon>Endopterygota</taxon>
        <taxon>Coleoptera</taxon>
        <taxon>Polyphaga</taxon>
        <taxon>Cucujiformia</taxon>
        <taxon>Chrysomeloidea</taxon>
        <taxon>Cerambycidae</taxon>
        <taxon>Cerambycinae</taxon>
        <taxon>Callichromatini</taxon>
        <taxon>Aromia</taxon>
    </lineage>
</organism>
<dbReference type="Proteomes" id="UP001162162">
    <property type="component" value="Unassembled WGS sequence"/>
</dbReference>
<evidence type="ECO:0000313" key="1">
    <source>
        <dbReference type="EMBL" id="KAJ8940908.1"/>
    </source>
</evidence>
<comment type="caution">
    <text evidence="1">The sequence shown here is derived from an EMBL/GenBank/DDBJ whole genome shotgun (WGS) entry which is preliminary data.</text>
</comment>
<protein>
    <submittedName>
        <fullName evidence="1">Uncharacterized protein</fullName>
    </submittedName>
</protein>
<reference evidence="1" key="1">
    <citation type="journal article" date="2023" name="Insect Mol. Biol.">
        <title>Genome sequencing provides insights into the evolution of gene families encoding plant cell wall-degrading enzymes in longhorned beetles.</title>
        <authorList>
            <person name="Shin N.R."/>
            <person name="Okamura Y."/>
            <person name="Kirsch R."/>
            <person name="Pauchet Y."/>
        </authorList>
    </citation>
    <scope>NUCLEOTIDE SEQUENCE</scope>
    <source>
        <strain evidence="1">AMC_N1</strain>
    </source>
</reference>
<dbReference type="EMBL" id="JAPWTK010000402">
    <property type="protein sequence ID" value="KAJ8940908.1"/>
    <property type="molecule type" value="Genomic_DNA"/>
</dbReference>
<proteinExistence type="predicted"/>
<sequence>MIQCHPTVYKFNENRALEPDLVPVSSTVIPLPVYQVVSSDLNFRPTSKDEKVKKPEGPVTLITVHSKKKPLPITKPKLSDVSVVKQVSKKDYEN</sequence>
<gene>
    <name evidence="1" type="ORF">NQ318_017499</name>
</gene>
<evidence type="ECO:0000313" key="2">
    <source>
        <dbReference type="Proteomes" id="UP001162162"/>
    </source>
</evidence>
<dbReference type="AlphaFoldDB" id="A0AAV8XR21"/>
<name>A0AAV8XR21_9CUCU</name>